<accession>A0A4S8KVB0</accession>
<sequence length="234" mass="26471">MAANDVAQSEITTRLQHVAQKKWRKPLEEYVFNRVVHVRSGIRSASTSIVLSAYPLTGRICNVTDFTNFIRKKLRYIYPQEVTLSTQPRPAPSEQASTSAETSTSRSQYTDARTLLTSKPSDQNPAIIAALRSLFSGTSSPGVVHRNLFRSSVDDNNEVEIPMAMLAMVAATIHFCLGEWSSGSFVSIKFDGNVVREEYNENIICRVKANKNNFRHFGCFWLFFDTSDDFFEFF</sequence>
<name>A0A4S8KVB0_DENBC</name>
<dbReference type="Pfam" id="PF20149">
    <property type="entry name" value="DUF6532"/>
    <property type="match status" value="1"/>
</dbReference>
<keyword evidence="4" id="KW-1185">Reference proteome</keyword>
<feature type="compositionally biased region" description="Low complexity" evidence="1">
    <location>
        <begin position="92"/>
        <end position="108"/>
    </location>
</feature>
<dbReference type="EMBL" id="ML180027">
    <property type="protein sequence ID" value="THU79418.1"/>
    <property type="molecule type" value="Genomic_DNA"/>
</dbReference>
<evidence type="ECO:0000313" key="4">
    <source>
        <dbReference type="Proteomes" id="UP000297245"/>
    </source>
</evidence>
<gene>
    <name evidence="3" type="ORF">K435DRAFT_810726</name>
</gene>
<reference evidence="3 4" key="1">
    <citation type="journal article" date="2019" name="Nat. Ecol. Evol.">
        <title>Megaphylogeny resolves global patterns of mushroom evolution.</title>
        <authorList>
            <person name="Varga T."/>
            <person name="Krizsan K."/>
            <person name="Foldi C."/>
            <person name="Dima B."/>
            <person name="Sanchez-Garcia M."/>
            <person name="Sanchez-Ramirez S."/>
            <person name="Szollosi G.J."/>
            <person name="Szarkandi J.G."/>
            <person name="Papp V."/>
            <person name="Albert L."/>
            <person name="Andreopoulos W."/>
            <person name="Angelini C."/>
            <person name="Antonin V."/>
            <person name="Barry K.W."/>
            <person name="Bougher N.L."/>
            <person name="Buchanan P."/>
            <person name="Buyck B."/>
            <person name="Bense V."/>
            <person name="Catcheside P."/>
            <person name="Chovatia M."/>
            <person name="Cooper J."/>
            <person name="Damon W."/>
            <person name="Desjardin D."/>
            <person name="Finy P."/>
            <person name="Geml J."/>
            <person name="Haridas S."/>
            <person name="Hughes K."/>
            <person name="Justo A."/>
            <person name="Karasinski D."/>
            <person name="Kautmanova I."/>
            <person name="Kiss B."/>
            <person name="Kocsube S."/>
            <person name="Kotiranta H."/>
            <person name="LaButti K.M."/>
            <person name="Lechner B.E."/>
            <person name="Liimatainen K."/>
            <person name="Lipzen A."/>
            <person name="Lukacs Z."/>
            <person name="Mihaltcheva S."/>
            <person name="Morgado L.N."/>
            <person name="Niskanen T."/>
            <person name="Noordeloos M.E."/>
            <person name="Ohm R.A."/>
            <person name="Ortiz-Santana B."/>
            <person name="Ovrebo C."/>
            <person name="Racz N."/>
            <person name="Riley R."/>
            <person name="Savchenko A."/>
            <person name="Shiryaev A."/>
            <person name="Soop K."/>
            <person name="Spirin V."/>
            <person name="Szebenyi C."/>
            <person name="Tomsovsky M."/>
            <person name="Tulloss R.E."/>
            <person name="Uehling J."/>
            <person name="Grigoriev I.V."/>
            <person name="Vagvolgyi C."/>
            <person name="Papp T."/>
            <person name="Martin F.M."/>
            <person name="Miettinen O."/>
            <person name="Hibbett D.S."/>
            <person name="Nagy L.G."/>
        </authorList>
    </citation>
    <scope>NUCLEOTIDE SEQUENCE [LARGE SCALE GENOMIC DNA]</scope>
    <source>
        <strain evidence="3 4">CBS 962.96</strain>
    </source>
</reference>
<dbReference type="AlphaFoldDB" id="A0A4S8KVB0"/>
<evidence type="ECO:0000313" key="3">
    <source>
        <dbReference type="EMBL" id="THU79418.1"/>
    </source>
</evidence>
<evidence type="ECO:0000256" key="1">
    <source>
        <dbReference type="SAM" id="MobiDB-lite"/>
    </source>
</evidence>
<organism evidence="3 4">
    <name type="scientific">Dendrothele bispora (strain CBS 962.96)</name>
    <dbReference type="NCBI Taxonomy" id="1314807"/>
    <lineage>
        <taxon>Eukaryota</taxon>
        <taxon>Fungi</taxon>
        <taxon>Dikarya</taxon>
        <taxon>Basidiomycota</taxon>
        <taxon>Agaricomycotina</taxon>
        <taxon>Agaricomycetes</taxon>
        <taxon>Agaricomycetidae</taxon>
        <taxon>Agaricales</taxon>
        <taxon>Agaricales incertae sedis</taxon>
        <taxon>Dendrothele</taxon>
    </lineage>
</organism>
<dbReference type="InterPro" id="IPR045341">
    <property type="entry name" value="DUF6532"/>
</dbReference>
<protein>
    <recommendedName>
        <fullName evidence="2">DUF6532 domain-containing protein</fullName>
    </recommendedName>
</protein>
<dbReference type="Proteomes" id="UP000297245">
    <property type="component" value="Unassembled WGS sequence"/>
</dbReference>
<evidence type="ECO:0000259" key="2">
    <source>
        <dbReference type="Pfam" id="PF20149"/>
    </source>
</evidence>
<proteinExistence type="predicted"/>
<feature type="region of interest" description="Disordered" evidence="1">
    <location>
        <begin position="85"/>
        <end position="110"/>
    </location>
</feature>
<dbReference type="OrthoDB" id="3225557at2759"/>
<feature type="domain" description="DUF6532" evidence="2">
    <location>
        <begin position="20"/>
        <end position="202"/>
    </location>
</feature>